<feature type="signal peptide" evidence="1">
    <location>
        <begin position="1"/>
        <end position="20"/>
    </location>
</feature>
<dbReference type="EMBL" id="FOBB01000001">
    <property type="protein sequence ID" value="SEK43910.1"/>
    <property type="molecule type" value="Genomic_DNA"/>
</dbReference>
<dbReference type="InterPro" id="IPR012334">
    <property type="entry name" value="Pectin_lyas_fold"/>
</dbReference>
<dbReference type="InterPro" id="IPR011050">
    <property type="entry name" value="Pectin_lyase_fold/virulence"/>
</dbReference>
<name>A0A1H7H4M6_9BACT</name>
<sequence length="519" mass="55295">MKPKVMKAFIAGCLCLLVIASCKKEETEQSPSNGRKAGTELAITSYYVNGTSGNDANAGTSTSTALKTIQAALNKTTEGAGATIYVVAGTYKERLWWPHSGASADEPITLTNYNDGVVILDGVNATNDTQAQMIAVSSRSHIRIDGIRIANNIRDFAAGIYIIGSGTDVEVSNCKIYNIGWTTDSTAVPSSSKNANPLVVVGSGADSYNEIFVGDNEIYSCNTGYSEGLTMAGNVENFLIEGNIVHHIRNIGIDMTGHYSWTGAPDNVNFARNGNVKYNIVHHCVSPVATNGGIYVDGGKWINVEGNTCYENLAGITVGCENNNYTADGINIRDNFIYNNKDAGIIFGSNAPNSKVINSSITNNTFFKNYTKGGWGGEISLQNTDEATIKNNIVQSNSNIVVIALSGYTSTNLHMDYNRYYSVSGSAATVTFDWAITATTYGSLAAFVSATGQDVHSTYGIPSFVNSTLSTLNLHLASGSAAVNAGDPAFVTGYQEFDIDQQTRVRNGRVDIGADETSY</sequence>
<keyword evidence="4" id="KW-1185">Reference proteome</keyword>
<proteinExistence type="predicted"/>
<dbReference type="SUPFAM" id="SSF51126">
    <property type="entry name" value="Pectin lyase-like"/>
    <property type="match status" value="1"/>
</dbReference>
<keyword evidence="1" id="KW-0732">Signal</keyword>
<reference evidence="3 4" key="1">
    <citation type="submission" date="2016-10" db="EMBL/GenBank/DDBJ databases">
        <authorList>
            <person name="de Groot N.N."/>
        </authorList>
    </citation>
    <scope>NUCLEOTIDE SEQUENCE [LARGE SCALE GENOMIC DNA]</scope>
    <source>
        <strain evidence="3 4">DSM 21039</strain>
    </source>
</reference>
<dbReference type="InterPro" id="IPR006626">
    <property type="entry name" value="PbH1"/>
</dbReference>
<dbReference type="RefSeq" id="WP_238386450.1">
    <property type="nucleotide sequence ID" value="NZ_FOBB01000001.1"/>
</dbReference>
<feature type="domain" description="Right handed beta helix" evidence="2">
    <location>
        <begin position="273"/>
        <end position="427"/>
    </location>
</feature>
<accession>A0A1H7H4M6</accession>
<organism evidence="3 4">
    <name type="scientific">Chitinophaga rupis</name>
    <dbReference type="NCBI Taxonomy" id="573321"/>
    <lineage>
        <taxon>Bacteria</taxon>
        <taxon>Pseudomonadati</taxon>
        <taxon>Bacteroidota</taxon>
        <taxon>Chitinophagia</taxon>
        <taxon>Chitinophagales</taxon>
        <taxon>Chitinophagaceae</taxon>
        <taxon>Chitinophaga</taxon>
    </lineage>
</organism>
<dbReference type="Gene3D" id="2.160.20.10">
    <property type="entry name" value="Single-stranded right-handed beta-helix, Pectin lyase-like"/>
    <property type="match status" value="1"/>
</dbReference>
<protein>
    <submittedName>
        <fullName evidence="3">Right handed beta helix region</fullName>
    </submittedName>
</protein>
<dbReference type="NCBIfam" id="NF041518">
    <property type="entry name" value="choice_anch_Q"/>
    <property type="match status" value="1"/>
</dbReference>
<dbReference type="Proteomes" id="UP000198984">
    <property type="component" value="Unassembled WGS sequence"/>
</dbReference>
<evidence type="ECO:0000313" key="3">
    <source>
        <dbReference type="EMBL" id="SEK43910.1"/>
    </source>
</evidence>
<dbReference type="InterPro" id="IPR059226">
    <property type="entry name" value="Choice_anch_Q_dom"/>
</dbReference>
<dbReference type="PROSITE" id="PS51257">
    <property type="entry name" value="PROKAR_LIPOPROTEIN"/>
    <property type="match status" value="1"/>
</dbReference>
<gene>
    <name evidence="3" type="ORF">SAMN04488505_101201</name>
</gene>
<dbReference type="Pfam" id="PF13229">
    <property type="entry name" value="Beta_helix"/>
    <property type="match status" value="1"/>
</dbReference>
<evidence type="ECO:0000256" key="1">
    <source>
        <dbReference type="SAM" id="SignalP"/>
    </source>
</evidence>
<dbReference type="SMART" id="SM00710">
    <property type="entry name" value="PbH1"/>
    <property type="match status" value="7"/>
</dbReference>
<evidence type="ECO:0000313" key="4">
    <source>
        <dbReference type="Proteomes" id="UP000198984"/>
    </source>
</evidence>
<dbReference type="InterPro" id="IPR039448">
    <property type="entry name" value="Beta_helix"/>
</dbReference>
<dbReference type="AlphaFoldDB" id="A0A1H7H4M6"/>
<evidence type="ECO:0000259" key="2">
    <source>
        <dbReference type="Pfam" id="PF13229"/>
    </source>
</evidence>
<dbReference type="STRING" id="573321.SAMN04488505_101201"/>
<feature type="chain" id="PRO_5011587862" evidence="1">
    <location>
        <begin position="21"/>
        <end position="519"/>
    </location>
</feature>